<dbReference type="InterPro" id="IPR051681">
    <property type="entry name" value="Ser/Thr_Kinases-Pseudokinases"/>
</dbReference>
<keyword evidence="2" id="KW-0723">Serine/threonine-protein kinase</keyword>
<evidence type="ECO:0000313" key="2">
    <source>
        <dbReference type="EMBL" id="MBW9111961.1"/>
    </source>
</evidence>
<dbReference type="CDD" id="cd14014">
    <property type="entry name" value="STKc_PknB_like"/>
    <property type="match status" value="1"/>
</dbReference>
<dbReference type="Gene3D" id="1.10.510.10">
    <property type="entry name" value="Transferase(Phosphotransferase) domain 1"/>
    <property type="match status" value="1"/>
</dbReference>
<dbReference type="PANTHER" id="PTHR44329">
    <property type="entry name" value="SERINE/THREONINE-PROTEIN KINASE TNNI3K-RELATED"/>
    <property type="match status" value="1"/>
</dbReference>
<reference evidence="2 3" key="1">
    <citation type="journal article" date="2021" name="MBio">
        <title>Poor Competitiveness of Bradyrhizobium in Pigeon Pea Root Colonization in Indian Soils.</title>
        <authorList>
            <person name="Chalasani D."/>
            <person name="Basu A."/>
            <person name="Pullabhotla S.V.S.R.N."/>
            <person name="Jorrin B."/>
            <person name="Neal A.L."/>
            <person name="Poole P.S."/>
            <person name="Podile A.R."/>
            <person name="Tkacz A."/>
        </authorList>
    </citation>
    <scope>NUCLEOTIDE SEQUENCE [LARGE SCALE GENOMIC DNA]</scope>
    <source>
        <strain evidence="2 3">HU12</strain>
    </source>
</reference>
<name>A0ABS7I5S0_9MICO</name>
<dbReference type="SUPFAM" id="SSF56112">
    <property type="entry name" value="Protein kinase-like (PK-like)"/>
    <property type="match status" value="1"/>
</dbReference>
<proteinExistence type="predicted"/>
<dbReference type="InterPro" id="IPR000719">
    <property type="entry name" value="Prot_kinase_dom"/>
</dbReference>
<dbReference type="RefSeq" id="WP_220292714.1">
    <property type="nucleotide sequence ID" value="NZ_JAEUAX010000021.1"/>
</dbReference>
<keyword evidence="3" id="KW-1185">Reference proteome</keyword>
<dbReference type="EMBL" id="JAEUAX010000021">
    <property type="protein sequence ID" value="MBW9111961.1"/>
    <property type="molecule type" value="Genomic_DNA"/>
</dbReference>
<dbReference type="PROSITE" id="PS50011">
    <property type="entry name" value="PROTEIN_KINASE_DOM"/>
    <property type="match status" value="1"/>
</dbReference>
<organism evidence="2 3">
    <name type="scientific">Microbacterium ureisolvens</name>
    <dbReference type="NCBI Taxonomy" id="2781186"/>
    <lineage>
        <taxon>Bacteria</taxon>
        <taxon>Bacillati</taxon>
        <taxon>Actinomycetota</taxon>
        <taxon>Actinomycetes</taxon>
        <taxon>Micrococcales</taxon>
        <taxon>Microbacteriaceae</taxon>
        <taxon>Microbacterium</taxon>
    </lineage>
</organism>
<evidence type="ECO:0000259" key="1">
    <source>
        <dbReference type="PROSITE" id="PS50011"/>
    </source>
</evidence>
<dbReference type="InterPro" id="IPR011009">
    <property type="entry name" value="Kinase-like_dom_sf"/>
</dbReference>
<dbReference type="Pfam" id="PF00069">
    <property type="entry name" value="Pkinase"/>
    <property type="match status" value="1"/>
</dbReference>
<comment type="caution">
    <text evidence="2">The sequence shown here is derived from an EMBL/GenBank/DDBJ whole genome shotgun (WGS) entry which is preliminary data.</text>
</comment>
<gene>
    <name evidence="2" type="ORF">JNB61_19520</name>
</gene>
<dbReference type="GO" id="GO:0004674">
    <property type="term" value="F:protein serine/threonine kinase activity"/>
    <property type="evidence" value="ECO:0007669"/>
    <property type="project" value="UniProtKB-KW"/>
</dbReference>
<accession>A0ABS7I5S0</accession>
<dbReference type="Proteomes" id="UP000777440">
    <property type="component" value="Unassembled WGS sequence"/>
</dbReference>
<dbReference type="Gene3D" id="3.30.200.20">
    <property type="entry name" value="Phosphorylase Kinase, domain 1"/>
    <property type="match status" value="1"/>
</dbReference>
<dbReference type="SMART" id="SM00220">
    <property type="entry name" value="S_TKc"/>
    <property type="match status" value="1"/>
</dbReference>
<sequence>MSNPALPPGTTVNDRYVLASKLGSDGEVYEAFDRHLARTVALKILHPDGGAPQSWDEAKRLEQLRSDFIVPVLNADVVLNSDIRFITTDLLPDGDLEADARPHGLPVALAVRFGHEIAAGIGTIHAAGMIHRDIKPANALRRGDSVLVSDVAKCILLDDDGYAPRDGSWCTLAPEAAPDDGECSVATDVYSLAATVFYLLSGEYPVDHRETRLRQQELLTSGVLRDISGLAPHVPRAVATVVRRGVSVDPGARHASPDDFGNALVTAMGQRRDWRRVTHPGHAYCAESPESGGRTAIGVCAESTSRNVRMRAFHLGSGRALAGVQERIVNLPQAMASLRAYFANLG</sequence>
<protein>
    <submittedName>
        <fullName evidence="2">Serine/threonine protein kinase</fullName>
    </submittedName>
</protein>
<keyword evidence="2" id="KW-0418">Kinase</keyword>
<keyword evidence="2" id="KW-0808">Transferase</keyword>
<feature type="domain" description="Protein kinase" evidence="1">
    <location>
        <begin position="14"/>
        <end position="265"/>
    </location>
</feature>
<evidence type="ECO:0000313" key="3">
    <source>
        <dbReference type="Proteomes" id="UP000777440"/>
    </source>
</evidence>